<proteinExistence type="predicted"/>
<dbReference type="RefSeq" id="WP_169103034.1">
    <property type="nucleotide sequence ID" value="NZ_JABBVZ010000157.1"/>
</dbReference>
<evidence type="ECO:0000313" key="2">
    <source>
        <dbReference type="Proteomes" id="UP000533476"/>
    </source>
</evidence>
<reference evidence="1 2" key="1">
    <citation type="submission" date="2020-04" db="EMBL/GenBank/DDBJ databases">
        <authorList>
            <person name="Zhang R."/>
            <person name="Schippers A."/>
        </authorList>
    </citation>
    <scope>NUCLEOTIDE SEQUENCE [LARGE SCALE GENOMIC DNA]</scope>
    <source>
        <strain evidence="1 2">DSM 109850</strain>
    </source>
</reference>
<dbReference type="Proteomes" id="UP000533476">
    <property type="component" value="Unassembled WGS sequence"/>
</dbReference>
<comment type="caution">
    <text evidence="1">The sequence shown here is derived from an EMBL/GenBank/DDBJ whole genome shotgun (WGS) entry which is preliminary data.</text>
</comment>
<gene>
    <name evidence="1" type="ORF">HIJ39_21195</name>
</gene>
<accession>A0A7Y0Q406</accession>
<name>A0A7Y0Q406_9FIRM</name>
<dbReference type="AlphaFoldDB" id="A0A7Y0Q406"/>
<evidence type="ECO:0000313" key="1">
    <source>
        <dbReference type="EMBL" id="NMP24828.1"/>
    </source>
</evidence>
<dbReference type="EMBL" id="JABBVZ010000157">
    <property type="protein sequence ID" value="NMP24828.1"/>
    <property type="molecule type" value="Genomic_DNA"/>
</dbReference>
<protein>
    <submittedName>
        <fullName evidence="1">Uncharacterized protein</fullName>
    </submittedName>
</protein>
<sequence>MFDSCWESYEWVSSDIYNAIGGNQCVGYRTADQKMAAALVYELLNTRGNPTFQIFARREAEGDRPDCRV</sequence>
<keyword evidence="2" id="KW-1185">Reference proteome</keyword>
<organism evidence="1 2">
    <name type="scientific">Sulfobacillus harzensis</name>
    <dbReference type="NCBI Taxonomy" id="2729629"/>
    <lineage>
        <taxon>Bacteria</taxon>
        <taxon>Bacillati</taxon>
        <taxon>Bacillota</taxon>
        <taxon>Clostridia</taxon>
        <taxon>Eubacteriales</taxon>
        <taxon>Clostridiales Family XVII. Incertae Sedis</taxon>
        <taxon>Sulfobacillus</taxon>
    </lineage>
</organism>